<protein>
    <submittedName>
        <fullName evidence="3">Acyltransferase</fullName>
    </submittedName>
</protein>
<dbReference type="GO" id="GO:0016746">
    <property type="term" value="F:acyltransferase activity"/>
    <property type="evidence" value="ECO:0007669"/>
    <property type="project" value="UniProtKB-KW"/>
</dbReference>
<evidence type="ECO:0000313" key="3">
    <source>
        <dbReference type="EMBL" id="MBK0395593.1"/>
    </source>
</evidence>
<feature type="transmembrane region" description="Helical" evidence="1">
    <location>
        <begin position="322"/>
        <end position="342"/>
    </location>
</feature>
<name>A0ABS1BQY5_9NEIS</name>
<gene>
    <name evidence="3" type="ORF">JDW22_03045</name>
</gene>
<organism evidence="3 4">
    <name type="scientific">Kingella bonacorsii</name>
    <dbReference type="NCBI Taxonomy" id="2796361"/>
    <lineage>
        <taxon>Bacteria</taxon>
        <taxon>Pseudomonadati</taxon>
        <taxon>Pseudomonadota</taxon>
        <taxon>Betaproteobacteria</taxon>
        <taxon>Neisseriales</taxon>
        <taxon>Neisseriaceae</taxon>
        <taxon>Kingella</taxon>
    </lineage>
</organism>
<dbReference type="EMBL" id="JAEHNZ010000001">
    <property type="protein sequence ID" value="MBK0395593.1"/>
    <property type="molecule type" value="Genomic_DNA"/>
</dbReference>
<keyword evidence="3" id="KW-0012">Acyltransferase</keyword>
<dbReference type="PANTHER" id="PTHR23028">
    <property type="entry name" value="ACETYLTRANSFERASE"/>
    <property type="match status" value="1"/>
</dbReference>
<keyword evidence="4" id="KW-1185">Reference proteome</keyword>
<feature type="transmembrane region" description="Helical" evidence="1">
    <location>
        <begin position="348"/>
        <end position="374"/>
    </location>
</feature>
<keyword evidence="1" id="KW-0472">Membrane</keyword>
<feature type="transmembrane region" description="Helical" evidence="1">
    <location>
        <begin position="6"/>
        <end position="27"/>
    </location>
</feature>
<dbReference type="Proteomes" id="UP000614058">
    <property type="component" value="Unassembled WGS sequence"/>
</dbReference>
<feature type="transmembrane region" description="Helical" evidence="1">
    <location>
        <begin position="176"/>
        <end position="196"/>
    </location>
</feature>
<evidence type="ECO:0000259" key="2">
    <source>
        <dbReference type="Pfam" id="PF01757"/>
    </source>
</evidence>
<feature type="transmembrane region" description="Helical" evidence="1">
    <location>
        <begin position="290"/>
        <end position="310"/>
    </location>
</feature>
<evidence type="ECO:0000313" key="4">
    <source>
        <dbReference type="Proteomes" id="UP000614058"/>
    </source>
</evidence>
<feature type="domain" description="Acyltransferase 3" evidence="2">
    <location>
        <begin position="46"/>
        <end position="370"/>
    </location>
</feature>
<feature type="transmembrane region" description="Helical" evidence="1">
    <location>
        <begin position="48"/>
        <end position="66"/>
    </location>
</feature>
<dbReference type="InterPro" id="IPR050879">
    <property type="entry name" value="Acyltransferase_3"/>
</dbReference>
<feature type="transmembrane region" description="Helical" evidence="1">
    <location>
        <begin position="86"/>
        <end position="108"/>
    </location>
</feature>
<feature type="transmembrane region" description="Helical" evidence="1">
    <location>
        <begin position="265"/>
        <end position="284"/>
    </location>
</feature>
<feature type="transmembrane region" description="Helical" evidence="1">
    <location>
        <begin position="129"/>
        <end position="156"/>
    </location>
</feature>
<feature type="transmembrane region" description="Helical" evidence="1">
    <location>
        <begin position="217"/>
        <end position="233"/>
    </location>
</feature>
<keyword evidence="1" id="KW-0812">Transmembrane</keyword>
<keyword evidence="1" id="KW-1133">Transmembrane helix</keyword>
<dbReference type="RefSeq" id="WP_200521656.1">
    <property type="nucleotide sequence ID" value="NZ_JAEHNZ010000001.1"/>
</dbReference>
<proteinExistence type="predicted"/>
<dbReference type="Pfam" id="PF01757">
    <property type="entry name" value="Acyl_transf_3"/>
    <property type="match status" value="1"/>
</dbReference>
<reference evidence="3 4" key="1">
    <citation type="journal article" date="2021" name="Pathogens">
        <title>Isolation and Characterization of Kingella bonacorsii sp. nov., A Novel Kingella Species Detected in a Stable Periodontitis Subject.</title>
        <authorList>
            <person name="Antezack A."/>
            <person name="Boxberger M."/>
            <person name="Rolland C."/>
            <person name="Monnet-Corti V."/>
            <person name="La Scola B."/>
        </authorList>
    </citation>
    <scope>NUCLEOTIDE SEQUENCE [LARGE SCALE GENOMIC DNA]</scope>
    <source>
        <strain evidence="3 4">Marseille-Q4569</strain>
    </source>
</reference>
<keyword evidence="3" id="KW-0808">Transferase</keyword>
<accession>A0ABS1BQY5</accession>
<comment type="caution">
    <text evidence="3">The sequence shown here is derived from an EMBL/GenBank/DDBJ whole genome shotgun (WGS) entry which is preliminary data.</text>
</comment>
<evidence type="ECO:0000256" key="1">
    <source>
        <dbReference type="SAM" id="Phobius"/>
    </source>
</evidence>
<dbReference type="PANTHER" id="PTHR23028:SF53">
    <property type="entry name" value="ACYL_TRANSF_3 DOMAIN-CONTAINING PROTEIN"/>
    <property type="match status" value="1"/>
</dbReference>
<feature type="transmembrane region" description="Helical" evidence="1">
    <location>
        <begin position="239"/>
        <end position="258"/>
    </location>
</feature>
<dbReference type="InterPro" id="IPR002656">
    <property type="entry name" value="Acyl_transf_3_dom"/>
</dbReference>
<sequence length="383" mass="44176">MREPRLALVLLTFLVMLSMALVAFLLARMPQKISEKFDSTHRDSPLDGLRGVLATFVFAHHFYLLHRWSLQGEWAVADNFGLHWMYFAQNLGAIPVSLFFMITGFLFLNKLKQKEINWKNLYIARIRRIMPLYLLSLLFVVYASFKAVGVENVAFWDGADWLFHWATFRYQPLNGFISFVSNAGVQWTLLYEWGFYFSLPFIHTAMHQLPASNKKQWGVMALCGALFVWIITQTDTHHYWQFVLSAAAVSLSGVLLPWIQQYKKWLNVAVPLLLLATAFLFPPYTPLNRILVALLFVMLAGGYDFGGILRHRGMKMLGDMSYSIYLMHGVVLYSVFALGGWFDFQAHGLLVYIATFPLIFVLVLLLSCTTYFGVERSFLRKRQ</sequence>